<dbReference type="PANTHER" id="PTHR43404">
    <property type="entry name" value="LIPOPOLYSACCHARIDE CHOLINEPHOSPHOTRANSFERASE LICD"/>
    <property type="match status" value="1"/>
</dbReference>
<comment type="caution">
    <text evidence="2">The sequence shown here is derived from an EMBL/GenBank/DDBJ whole genome shotgun (WGS) entry which is preliminary data.</text>
</comment>
<keyword evidence="2" id="KW-0808">Transferase</keyword>
<name>A0A2U0U510_9BACT</name>
<accession>A0A2U0U510</accession>
<dbReference type="PANTHER" id="PTHR43404:SF2">
    <property type="entry name" value="LIPOPOLYSACCHARIDE CHOLINEPHOSPHOTRANSFERASE LICD"/>
    <property type="match status" value="1"/>
</dbReference>
<feature type="domain" description="LicD/FKTN/FKRP nucleotidyltransferase" evidence="1">
    <location>
        <begin position="29"/>
        <end position="257"/>
    </location>
</feature>
<evidence type="ECO:0000259" key="1">
    <source>
        <dbReference type="Pfam" id="PF04991"/>
    </source>
</evidence>
<dbReference type="Proteomes" id="UP000245870">
    <property type="component" value="Unassembled WGS sequence"/>
</dbReference>
<dbReference type="Pfam" id="PF04991">
    <property type="entry name" value="LicD"/>
    <property type="match status" value="1"/>
</dbReference>
<dbReference type="GO" id="GO:0009100">
    <property type="term" value="P:glycoprotein metabolic process"/>
    <property type="evidence" value="ECO:0007669"/>
    <property type="project" value="UniProtKB-ARBA"/>
</dbReference>
<reference evidence="2 3" key="1">
    <citation type="submission" date="2018-05" db="EMBL/GenBank/DDBJ databases">
        <title>Genomic Encyclopedia of Type Strains, Phase IV (KMG-IV): sequencing the most valuable type-strain genomes for metagenomic binning, comparative biology and taxonomic classification.</title>
        <authorList>
            <person name="Goeker M."/>
        </authorList>
    </citation>
    <scope>NUCLEOTIDE SEQUENCE [LARGE SCALE GENOMIC DNA]</scope>
    <source>
        <strain evidence="2 3">DSM 100333</strain>
    </source>
</reference>
<keyword evidence="3" id="KW-1185">Reference proteome</keyword>
<dbReference type="GO" id="GO:0016740">
    <property type="term" value="F:transferase activity"/>
    <property type="evidence" value="ECO:0007669"/>
    <property type="project" value="UniProtKB-KW"/>
</dbReference>
<dbReference type="InterPro" id="IPR052942">
    <property type="entry name" value="LPS_cholinephosphotransferase"/>
</dbReference>
<evidence type="ECO:0000313" key="3">
    <source>
        <dbReference type="Proteomes" id="UP000245870"/>
    </source>
</evidence>
<organism evidence="2 3">
    <name type="scientific">Hallella colorans</name>
    <dbReference type="NCBI Taxonomy" id="1703337"/>
    <lineage>
        <taxon>Bacteria</taxon>
        <taxon>Pseudomonadati</taxon>
        <taxon>Bacteroidota</taxon>
        <taxon>Bacteroidia</taxon>
        <taxon>Bacteroidales</taxon>
        <taxon>Prevotellaceae</taxon>
        <taxon>Hallella</taxon>
    </lineage>
</organism>
<gene>
    <name evidence="2" type="ORF">C7379_11452</name>
</gene>
<sequence length="296" mass="35758">MNRIEVKGELREQWCKCITDILKYYIQLCEKYHLRYFIAYGSAIGAARHHGIIPWDDDIDVVMPRPDFEKLLEICKHEDMGKYEIVSPFNTPNYYLPFYKMCNKETTLLENEDFKCVMGMYIDIFVYDGMVSDKSISDHLRHKYVKYWNRFTVASSFYSWERIMEKLKRGQIKDLVHYFLLSLNRNGYRKKFLKKLYDITHAYNYDDMELIVKYPPGYGASEVIPKEWIEESTLLPYEDLQVAIPKDYTRWLNNYFKDYTQLPPENERHPHHNIAYVNLKKRESLEEVLKKIKKRK</sequence>
<dbReference type="OrthoDB" id="9786100at2"/>
<proteinExistence type="predicted"/>
<protein>
    <submittedName>
        <fullName evidence="2">Lipopolysaccharide cholinephosphotransferase</fullName>
    </submittedName>
</protein>
<dbReference type="AlphaFoldDB" id="A0A2U0U510"/>
<evidence type="ECO:0000313" key="2">
    <source>
        <dbReference type="EMBL" id="PVX52705.1"/>
    </source>
</evidence>
<dbReference type="InterPro" id="IPR007074">
    <property type="entry name" value="LicD/FKTN/FKRP_NTP_transf"/>
</dbReference>
<dbReference type="RefSeq" id="WP_116616834.1">
    <property type="nucleotide sequence ID" value="NZ_CAMQYP010000022.1"/>
</dbReference>
<dbReference type="EMBL" id="QENY01000014">
    <property type="protein sequence ID" value="PVX52705.1"/>
    <property type="molecule type" value="Genomic_DNA"/>
</dbReference>